<dbReference type="SUPFAM" id="SSF51011">
    <property type="entry name" value="Glycosyl hydrolase domain"/>
    <property type="match status" value="1"/>
</dbReference>
<evidence type="ECO:0000256" key="9">
    <source>
        <dbReference type="ARBA" id="ARBA00023277"/>
    </source>
</evidence>
<dbReference type="Proteomes" id="UP000197446">
    <property type="component" value="Unassembled WGS sequence"/>
</dbReference>
<dbReference type="PRINTS" id="PR00110">
    <property type="entry name" value="ALPHAAMYLASE"/>
</dbReference>
<keyword evidence="8" id="KW-0106">Calcium</keyword>
<evidence type="ECO:0000256" key="3">
    <source>
        <dbReference type="ARBA" id="ARBA00008061"/>
    </source>
</evidence>
<keyword evidence="6" id="KW-0479">Metal-binding</keyword>
<dbReference type="SUPFAM" id="SSF49452">
    <property type="entry name" value="Starch-binding domain-like"/>
    <property type="match status" value="1"/>
</dbReference>
<dbReference type="EC" id="3.2.1.1" evidence="4 12"/>
<evidence type="ECO:0000313" key="15">
    <source>
        <dbReference type="EMBL" id="OWR02462.1"/>
    </source>
</evidence>
<keyword evidence="9 12" id="KW-0119">Carbohydrate metabolism</keyword>
<dbReference type="OrthoDB" id="9805159at2"/>
<keyword evidence="16" id="KW-1185">Reference proteome</keyword>
<evidence type="ECO:0000256" key="12">
    <source>
        <dbReference type="RuleBase" id="RU361134"/>
    </source>
</evidence>
<dbReference type="InterPro" id="IPR002044">
    <property type="entry name" value="CBM20"/>
</dbReference>
<evidence type="ECO:0000256" key="8">
    <source>
        <dbReference type="ARBA" id="ARBA00022837"/>
    </source>
</evidence>
<evidence type="ECO:0000256" key="7">
    <source>
        <dbReference type="ARBA" id="ARBA00022801"/>
    </source>
</evidence>
<comment type="similarity">
    <text evidence="3 11">Belongs to the glycosyl hydrolase 13 family.</text>
</comment>
<dbReference type="InterPro" id="IPR006048">
    <property type="entry name" value="A-amylase/branching_C"/>
</dbReference>
<evidence type="ECO:0000256" key="2">
    <source>
        <dbReference type="ARBA" id="ARBA00001913"/>
    </source>
</evidence>
<evidence type="ECO:0000256" key="6">
    <source>
        <dbReference type="ARBA" id="ARBA00022723"/>
    </source>
</evidence>
<keyword evidence="13" id="KW-0732">Signal</keyword>
<evidence type="ECO:0000256" key="10">
    <source>
        <dbReference type="ARBA" id="ARBA00023295"/>
    </source>
</evidence>
<feature type="domain" description="CBM20" evidence="14">
    <location>
        <begin position="520"/>
        <end position="630"/>
    </location>
</feature>
<accession>A0A254N6M5</accession>
<dbReference type="Pfam" id="PF00128">
    <property type="entry name" value="Alpha-amylase"/>
    <property type="match status" value="1"/>
</dbReference>
<dbReference type="Pfam" id="PF00686">
    <property type="entry name" value="CBM_20"/>
    <property type="match status" value="1"/>
</dbReference>
<dbReference type="SMART" id="SM00642">
    <property type="entry name" value="Aamy"/>
    <property type="match status" value="1"/>
</dbReference>
<keyword evidence="10 12" id="KW-0326">Glycosidase</keyword>
<dbReference type="AlphaFoldDB" id="A0A254N6M5"/>
<evidence type="ECO:0000256" key="5">
    <source>
        <dbReference type="ARBA" id="ARBA00017303"/>
    </source>
</evidence>
<dbReference type="PROSITE" id="PS51166">
    <property type="entry name" value="CBM20"/>
    <property type="match status" value="1"/>
</dbReference>
<dbReference type="InterPro" id="IPR013784">
    <property type="entry name" value="Carb-bd-like_fold"/>
</dbReference>
<evidence type="ECO:0000313" key="16">
    <source>
        <dbReference type="Proteomes" id="UP000197446"/>
    </source>
</evidence>
<proteinExistence type="inferred from homology"/>
<comment type="cofactor">
    <cofactor evidence="2">
        <name>Ca(2+)</name>
        <dbReference type="ChEBI" id="CHEBI:29108"/>
    </cofactor>
</comment>
<dbReference type="InterPro" id="IPR013780">
    <property type="entry name" value="Glyco_hydro_b"/>
</dbReference>
<feature type="chain" id="PRO_5012445516" description="Alpha-amylase" evidence="13">
    <location>
        <begin position="32"/>
        <end position="630"/>
    </location>
</feature>
<dbReference type="CDD" id="cd11317">
    <property type="entry name" value="AmyAc_bac_euk_AmyA"/>
    <property type="match status" value="1"/>
</dbReference>
<feature type="signal peptide" evidence="13">
    <location>
        <begin position="1"/>
        <end position="31"/>
    </location>
</feature>
<dbReference type="GO" id="GO:2001070">
    <property type="term" value="F:starch binding"/>
    <property type="evidence" value="ECO:0007669"/>
    <property type="project" value="InterPro"/>
</dbReference>
<dbReference type="InterPro" id="IPR017853">
    <property type="entry name" value="GH"/>
</dbReference>
<dbReference type="Pfam" id="PF02806">
    <property type="entry name" value="Alpha-amylase_C"/>
    <property type="match status" value="1"/>
</dbReference>
<organism evidence="15 16">
    <name type="scientific">Roseateles puraquae</name>
    <dbReference type="NCBI Taxonomy" id="431059"/>
    <lineage>
        <taxon>Bacteria</taxon>
        <taxon>Pseudomonadati</taxon>
        <taxon>Pseudomonadota</taxon>
        <taxon>Betaproteobacteria</taxon>
        <taxon>Burkholderiales</taxon>
        <taxon>Sphaerotilaceae</taxon>
        <taxon>Roseateles</taxon>
    </lineage>
</organism>
<dbReference type="EMBL" id="NISI01000009">
    <property type="protein sequence ID" value="OWR02462.1"/>
    <property type="molecule type" value="Genomic_DNA"/>
</dbReference>
<sequence length="630" mass="66169">MHKLPLSQRLAHALTLTTSVALAAFATPALALNPNSTSVQMFEWSWPDIATECTQWLGPKGFGGVQISPPGASKVANGWWGVYQPVNYANLTSRMGTPAQLQAMINACHTAGVRVYADIVVNQMADGSGTATDGSTWNAATLSYPFFSANDFHANCNINPEDYNSPAGRSNVQNCRLGGLPDLATESSYVQGQIVNYLKSLLAMGVDGFRIDAAKHMPASAWTSIMSAVKAAYPKTLQGEPIWVTQEIINDGEVDRPSYFPIGTLNEFQFTSAMRDVFRNNNGLNLASIPSVMGTWGNWGGSWGFIQPQNATVFITNWDTERNGGSLNINNANGNDGANQRYTLANIFMLAQGYGEAQLYSGFKFSNTDADRPTTSPYSGGVPQINVVWDFAHRWTPLANMVAFRNAATGQAQQNWIVGNNGNQVAFSRGNVGFVALNNSSSAWTRTFATGLPAGTYCNVINGNKNAAGTGCTADTVTVDASGNASFTVPANNSGANPAVAIYTGQAISGGGTGGGTGGTGGTGTCSVTFTIANANTTFGQNLRVVGNVTGLGAWAPGSGFALTIQGSGANVPWTGTVALPAGAAIQYKYVKWNGSTAVWESNQATGSGNREFTSCASGSVSRNDGNFKF</sequence>
<dbReference type="SMR" id="A0A254N6M5"/>
<dbReference type="SUPFAM" id="SSF51445">
    <property type="entry name" value="(Trans)glycosidases"/>
    <property type="match status" value="1"/>
</dbReference>
<gene>
    <name evidence="15" type="ORF">CDO81_19965</name>
</gene>
<dbReference type="Gene3D" id="2.60.40.10">
    <property type="entry name" value="Immunoglobulins"/>
    <property type="match status" value="1"/>
</dbReference>
<dbReference type="SMART" id="SM00632">
    <property type="entry name" value="Aamy_C"/>
    <property type="match status" value="1"/>
</dbReference>
<protein>
    <recommendedName>
        <fullName evidence="5 12">Alpha-amylase</fullName>
        <ecNumber evidence="4 12">3.2.1.1</ecNumber>
    </recommendedName>
</protein>
<reference evidence="15 16" key="1">
    <citation type="journal article" date="2007" name="Int. J. Syst. Evol. Microbiol.">
        <title>Description of Pelomonas aquatica sp. nov. and Pelomonas puraquae sp. nov., isolated from industrial and haemodialysis water.</title>
        <authorList>
            <person name="Gomila M."/>
            <person name="Bowien B."/>
            <person name="Falsen E."/>
            <person name="Moore E.R."/>
            <person name="Lalucat J."/>
        </authorList>
    </citation>
    <scope>NUCLEOTIDE SEQUENCE [LARGE SCALE GENOMIC DNA]</scope>
    <source>
        <strain evidence="15 16">CCUG 52769</strain>
    </source>
</reference>
<dbReference type="Gene3D" id="3.20.20.80">
    <property type="entry name" value="Glycosidases"/>
    <property type="match status" value="1"/>
</dbReference>
<evidence type="ECO:0000256" key="4">
    <source>
        <dbReference type="ARBA" id="ARBA00012595"/>
    </source>
</evidence>
<keyword evidence="7 12" id="KW-0378">Hydrolase</keyword>
<dbReference type="SMART" id="SM01065">
    <property type="entry name" value="CBM_2"/>
    <property type="match status" value="1"/>
</dbReference>
<evidence type="ECO:0000256" key="1">
    <source>
        <dbReference type="ARBA" id="ARBA00000548"/>
    </source>
</evidence>
<evidence type="ECO:0000256" key="11">
    <source>
        <dbReference type="RuleBase" id="RU003615"/>
    </source>
</evidence>
<dbReference type="Gene3D" id="2.60.40.1180">
    <property type="entry name" value="Golgi alpha-mannosidase II"/>
    <property type="match status" value="1"/>
</dbReference>
<dbReference type="PANTHER" id="PTHR43447">
    <property type="entry name" value="ALPHA-AMYLASE"/>
    <property type="match status" value="1"/>
</dbReference>
<evidence type="ECO:0000259" key="14">
    <source>
        <dbReference type="PROSITE" id="PS51166"/>
    </source>
</evidence>
<dbReference type="InterPro" id="IPR006047">
    <property type="entry name" value="GH13_cat_dom"/>
</dbReference>
<dbReference type="InterPro" id="IPR031319">
    <property type="entry name" value="A-amylase_C"/>
</dbReference>
<dbReference type="GO" id="GO:0005975">
    <property type="term" value="P:carbohydrate metabolic process"/>
    <property type="evidence" value="ECO:0007669"/>
    <property type="project" value="InterPro"/>
</dbReference>
<name>A0A254N6M5_9BURK</name>
<dbReference type="InterPro" id="IPR013783">
    <property type="entry name" value="Ig-like_fold"/>
</dbReference>
<evidence type="ECO:0000256" key="13">
    <source>
        <dbReference type="SAM" id="SignalP"/>
    </source>
</evidence>
<comment type="caution">
    <text evidence="15">The sequence shown here is derived from an EMBL/GenBank/DDBJ whole genome shotgun (WGS) entry which is preliminary data.</text>
</comment>
<comment type="catalytic activity">
    <reaction evidence="1 12">
        <text>Endohydrolysis of (1-&gt;4)-alpha-D-glucosidic linkages in polysaccharides containing three or more (1-&gt;4)-alpha-linked D-glucose units.</text>
        <dbReference type="EC" id="3.2.1.1"/>
    </reaction>
</comment>
<dbReference type="GO" id="GO:0004556">
    <property type="term" value="F:alpha-amylase activity"/>
    <property type="evidence" value="ECO:0007669"/>
    <property type="project" value="UniProtKB-UniRule"/>
</dbReference>
<dbReference type="RefSeq" id="WP_088484981.1">
    <property type="nucleotide sequence ID" value="NZ_NISI01000009.1"/>
</dbReference>
<dbReference type="InterPro" id="IPR006046">
    <property type="entry name" value="Alpha_amylase"/>
</dbReference>
<dbReference type="GO" id="GO:0046872">
    <property type="term" value="F:metal ion binding"/>
    <property type="evidence" value="ECO:0007669"/>
    <property type="project" value="UniProtKB-KW"/>
</dbReference>